<gene>
    <name evidence="5" type="ORF">OPV22_014981</name>
</gene>
<evidence type="ECO:0000256" key="3">
    <source>
        <dbReference type="ARBA" id="ARBA00022729"/>
    </source>
</evidence>
<dbReference type="PANTHER" id="PTHR32093">
    <property type="entry name" value="LEUCINE-RICH REPEAT EXTENSIN-LIKE PROTEIN 3-RELATED"/>
    <property type="match status" value="1"/>
</dbReference>
<evidence type="ECO:0000313" key="6">
    <source>
        <dbReference type="Proteomes" id="UP001222027"/>
    </source>
</evidence>
<keyword evidence="4" id="KW-0677">Repeat</keyword>
<evidence type="ECO:0000256" key="1">
    <source>
        <dbReference type="ARBA" id="ARBA00004613"/>
    </source>
</evidence>
<evidence type="ECO:0000256" key="4">
    <source>
        <dbReference type="ARBA" id="ARBA00022737"/>
    </source>
</evidence>
<keyword evidence="6" id="KW-1185">Reference proteome</keyword>
<evidence type="ECO:0000313" key="5">
    <source>
        <dbReference type="EMBL" id="KAJ8493260.1"/>
    </source>
</evidence>
<dbReference type="Proteomes" id="UP001222027">
    <property type="component" value="Unassembled WGS sequence"/>
</dbReference>
<keyword evidence="3" id="KW-0732">Signal</keyword>
<dbReference type="GO" id="GO:0005576">
    <property type="term" value="C:extracellular region"/>
    <property type="evidence" value="ECO:0007669"/>
    <property type="project" value="UniProtKB-SubCell"/>
</dbReference>
<protein>
    <recommendedName>
        <fullName evidence="7">Leucine-rich repeat-containing N-terminal plant-type domain-containing protein</fullName>
    </recommendedName>
</protein>
<dbReference type="Gene3D" id="3.80.10.10">
    <property type="entry name" value="Ribonuclease Inhibitor"/>
    <property type="match status" value="1"/>
</dbReference>
<dbReference type="PANTHER" id="PTHR32093:SF124">
    <property type="entry name" value="POLLEN-SPECIFIC LEUCINE-RICH REPEAT EXTENSIN-LIKE PROTEIN 1"/>
    <property type="match status" value="1"/>
</dbReference>
<dbReference type="InterPro" id="IPR032675">
    <property type="entry name" value="LRR_dom_sf"/>
</dbReference>
<dbReference type="SUPFAM" id="SSF52058">
    <property type="entry name" value="L domain-like"/>
    <property type="match status" value="1"/>
</dbReference>
<dbReference type="InterPro" id="IPR051582">
    <property type="entry name" value="LRR_extensin-like_regulator"/>
</dbReference>
<comment type="caution">
    <text evidence="5">The sequence shown here is derived from an EMBL/GenBank/DDBJ whole genome shotgun (WGS) entry which is preliminary data.</text>
</comment>
<keyword evidence="2" id="KW-0964">Secreted</keyword>
<evidence type="ECO:0000256" key="2">
    <source>
        <dbReference type="ARBA" id="ARBA00022525"/>
    </source>
</evidence>
<evidence type="ECO:0008006" key="7">
    <source>
        <dbReference type="Google" id="ProtNLM"/>
    </source>
</evidence>
<comment type="subcellular location">
    <subcellularLocation>
        <location evidence="1">Secreted</location>
    </subcellularLocation>
</comment>
<sequence length="152" mass="17260">MLPTSFAGLSKADQLDLSHNVLTGVVPKKLCELPSLDNFTFSYNYFTARTTVACRRRGRTSCLKAVAIASRRRPGKGPQRDAYRWRAARWIVAERNVGHLRVRIRQTQHNSNNWVGTDKANGASCDRRYRNIEPSPEYPAGCSWSFLCTQQL</sequence>
<accession>A0AAV8R2T0</accession>
<proteinExistence type="predicted"/>
<dbReference type="AlphaFoldDB" id="A0AAV8R2T0"/>
<dbReference type="EMBL" id="JAQQAF010000004">
    <property type="protein sequence ID" value="KAJ8493260.1"/>
    <property type="molecule type" value="Genomic_DNA"/>
</dbReference>
<reference evidence="5 6" key="1">
    <citation type="submission" date="2022-12" db="EMBL/GenBank/DDBJ databases">
        <title>Chromosome-scale assembly of the Ensete ventricosum genome.</title>
        <authorList>
            <person name="Dussert Y."/>
            <person name="Stocks J."/>
            <person name="Wendawek A."/>
            <person name="Woldeyes F."/>
            <person name="Nichols R.A."/>
            <person name="Borrell J.S."/>
        </authorList>
    </citation>
    <scope>NUCLEOTIDE SEQUENCE [LARGE SCALE GENOMIC DNA]</scope>
    <source>
        <strain evidence="6">cv. Maze</strain>
        <tissue evidence="5">Seeds</tissue>
    </source>
</reference>
<organism evidence="5 6">
    <name type="scientific">Ensete ventricosum</name>
    <name type="common">Abyssinian banana</name>
    <name type="synonym">Musa ensete</name>
    <dbReference type="NCBI Taxonomy" id="4639"/>
    <lineage>
        <taxon>Eukaryota</taxon>
        <taxon>Viridiplantae</taxon>
        <taxon>Streptophyta</taxon>
        <taxon>Embryophyta</taxon>
        <taxon>Tracheophyta</taxon>
        <taxon>Spermatophyta</taxon>
        <taxon>Magnoliopsida</taxon>
        <taxon>Liliopsida</taxon>
        <taxon>Zingiberales</taxon>
        <taxon>Musaceae</taxon>
        <taxon>Ensete</taxon>
    </lineage>
</organism>
<name>A0AAV8R2T0_ENSVE</name>